<dbReference type="GO" id="GO:0004103">
    <property type="term" value="F:choline kinase activity"/>
    <property type="evidence" value="ECO:0007669"/>
    <property type="project" value="TreeGrafter"/>
</dbReference>
<dbReference type="SUPFAM" id="SSF56112">
    <property type="entry name" value="Protein kinase-like (PK-like)"/>
    <property type="match status" value="1"/>
</dbReference>
<protein>
    <submittedName>
        <fullName evidence="4">Choline kinase</fullName>
    </submittedName>
</protein>
<evidence type="ECO:0000313" key="5">
    <source>
        <dbReference type="Proteomes" id="UP000469559"/>
    </source>
</evidence>
<gene>
    <name evidence="4" type="primary">CKI1</name>
    <name evidence="4" type="ORF">LARI1_G001546</name>
</gene>
<feature type="region of interest" description="Disordered" evidence="2">
    <location>
        <begin position="800"/>
        <end position="822"/>
    </location>
</feature>
<name>A0A8T9BM71_9HELO</name>
<feature type="compositionally biased region" description="Basic and acidic residues" evidence="2">
    <location>
        <begin position="167"/>
        <end position="177"/>
    </location>
</feature>
<keyword evidence="4" id="KW-0808">Transferase</keyword>
<feature type="compositionally biased region" description="Basic and acidic residues" evidence="2">
    <location>
        <begin position="25"/>
        <end position="42"/>
    </location>
</feature>
<evidence type="ECO:0000313" key="4">
    <source>
        <dbReference type="EMBL" id="TVY20855.1"/>
    </source>
</evidence>
<comment type="similarity">
    <text evidence="1">Belongs to the choline/ethanolamine kinase family.</text>
</comment>
<feature type="compositionally biased region" description="Basic residues" evidence="2">
    <location>
        <begin position="156"/>
        <end position="166"/>
    </location>
</feature>
<dbReference type="PANTHER" id="PTHR22603">
    <property type="entry name" value="CHOLINE/ETHANOALAMINE KINASE"/>
    <property type="match status" value="1"/>
</dbReference>
<reference evidence="4 5" key="1">
    <citation type="submission" date="2018-05" db="EMBL/GenBank/DDBJ databases">
        <title>Whole genome sequencing for identification of molecular markers to develop diagnostic detection tools for the regulated plant pathogen Lachnellula willkommii.</title>
        <authorList>
            <person name="Giroux E."/>
            <person name="Bilodeau G."/>
        </authorList>
    </citation>
    <scope>NUCLEOTIDE SEQUENCE [LARGE SCALE GENOMIC DNA]</scope>
    <source>
        <strain evidence="4 5">CBS 203.66</strain>
    </source>
</reference>
<dbReference type="AlphaFoldDB" id="A0A8T9BM71"/>
<feature type="region of interest" description="Disordered" evidence="2">
    <location>
        <begin position="209"/>
        <end position="239"/>
    </location>
</feature>
<feature type="compositionally biased region" description="Basic residues" evidence="2">
    <location>
        <begin position="217"/>
        <end position="230"/>
    </location>
</feature>
<dbReference type="PANTHER" id="PTHR22603:SF93">
    <property type="entry name" value="RE24176P"/>
    <property type="match status" value="1"/>
</dbReference>
<dbReference type="Pfam" id="PF04428">
    <property type="entry name" value="Choline_kin_N"/>
    <property type="match status" value="1"/>
</dbReference>
<comment type="caution">
    <text evidence="4">The sequence shown here is derived from an EMBL/GenBank/DDBJ whole genome shotgun (WGS) entry which is preliminary data.</text>
</comment>
<proteinExistence type="inferred from homology"/>
<feature type="compositionally biased region" description="Basic and acidic residues" evidence="2">
    <location>
        <begin position="800"/>
        <end position="809"/>
    </location>
</feature>
<dbReference type="Proteomes" id="UP000469559">
    <property type="component" value="Unassembled WGS sequence"/>
</dbReference>
<feature type="compositionally biased region" description="Polar residues" evidence="2">
    <location>
        <begin position="178"/>
        <end position="190"/>
    </location>
</feature>
<feature type="compositionally biased region" description="Low complexity" evidence="2">
    <location>
        <begin position="640"/>
        <end position="653"/>
    </location>
</feature>
<dbReference type="GO" id="GO:0006646">
    <property type="term" value="P:phosphatidylethanolamine biosynthetic process"/>
    <property type="evidence" value="ECO:0007669"/>
    <property type="project" value="TreeGrafter"/>
</dbReference>
<dbReference type="EMBL" id="QGMF01000036">
    <property type="protein sequence ID" value="TVY20855.1"/>
    <property type="molecule type" value="Genomic_DNA"/>
</dbReference>
<sequence>MTPTPTSSENGSTSSNMPLRPALKPGDEHEPLSPRIGPKDKLLIQIETVVSIAEPEPEPELEPSALPEPLYETYPRHRQHSAGVATRRLSGRPGLQANPSSRLSLVSQSSVDDSETSNLEQGKSGHEHGKQPREKHHHEKLLTQVAEWLQAEKAKRAARRSKKRGGKSRDEGNEQQRQRTGSQSSDSSAISLEKLQRIIEDNMSAFGIETPLETPRRHGLHRRQHSSARRKPAEFASSDTEYQDGDIVVPSCDVVLDNSKTMSFTGGGAVMESSDTTVTMSTSRRVEKEKKAWLQFKSEIVRLAHTLRLKGWRRVPLERGGEIEVERLSGALTNAVYVVSPPKELPSSDPKTRSQKPPPKLLLRIYGPQVEHLIDRENELGILRRLARKKIGPRLLGTFRNGRFEEFFNAQTLKAEDLRVEDTMKQIAKRMRELHEGIDLLDREREEGPFVLRNWNKWVDRCEEVITYLDGEILSQRKGKGESWRERGLVCGVEWKVFKGAVDRYRKWLEEYYKMRGGVEKRLVFAHNDTQYGNILRLIPPTPPQSSNPRPPPSPLLLPQNHHKQLIVIDFEYASANTPGLEFANHFTEWCYNYTSPTFPEACHTSAYPSVEQQRLFIKNYVNHRPQFNARTPKMQPMDSSSSITSTPTTTTSGMRGGVNEFLLDSRAPGGGASTSSLNLNVTQDHGQQKSGSLRADEHAYFAEEERRREAEVEQQVVFLMEETRVWRVANSAQWVAWGIVQAKLPADCPSSADTDTITGEGVVEEPEQGLGEDLNVDESGGLEKRPEGIKAEALLNGETVKETEKEGEAEGEVEGEGEEEDDSFDYLAYAKERALFFWGDVVALGIVSKEELPGELVAALKVVEY</sequence>
<evidence type="ECO:0000259" key="3">
    <source>
        <dbReference type="Pfam" id="PF04428"/>
    </source>
</evidence>
<dbReference type="Gene3D" id="3.90.1200.10">
    <property type="match status" value="1"/>
</dbReference>
<feature type="region of interest" description="Disordered" evidence="2">
    <location>
        <begin position="629"/>
        <end position="655"/>
    </location>
</feature>
<dbReference type="Gene3D" id="3.30.200.20">
    <property type="entry name" value="Phosphorylase Kinase, domain 1"/>
    <property type="match status" value="1"/>
</dbReference>
<feature type="region of interest" description="Disordered" evidence="2">
    <location>
        <begin position="1"/>
        <end position="190"/>
    </location>
</feature>
<accession>A0A8T9BM71</accession>
<feature type="compositionally biased region" description="Low complexity" evidence="2">
    <location>
        <begin position="100"/>
        <end position="111"/>
    </location>
</feature>
<keyword evidence="4" id="KW-0418">Kinase</keyword>
<dbReference type="GO" id="GO:0005737">
    <property type="term" value="C:cytoplasm"/>
    <property type="evidence" value="ECO:0007669"/>
    <property type="project" value="TreeGrafter"/>
</dbReference>
<dbReference type="CDD" id="cd05157">
    <property type="entry name" value="ETNK_euk"/>
    <property type="match status" value="1"/>
</dbReference>
<feature type="compositionally biased region" description="Acidic residues" evidence="2">
    <location>
        <begin position="810"/>
        <end position="822"/>
    </location>
</feature>
<evidence type="ECO:0000256" key="1">
    <source>
        <dbReference type="ARBA" id="ARBA00038211"/>
    </source>
</evidence>
<feature type="compositionally biased region" description="Basic and acidic residues" evidence="2">
    <location>
        <begin position="123"/>
        <end position="132"/>
    </location>
</feature>
<dbReference type="GO" id="GO:0004305">
    <property type="term" value="F:ethanolamine kinase activity"/>
    <property type="evidence" value="ECO:0007669"/>
    <property type="project" value="TreeGrafter"/>
</dbReference>
<organism evidence="4 5">
    <name type="scientific">Lachnellula arida</name>
    <dbReference type="NCBI Taxonomy" id="1316785"/>
    <lineage>
        <taxon>Eukaryota</taxon>
        <taxon>Fungi</taxon>
        <taxon>Dikarya</taxon>
        <taxon>Ascomycota</taxon>
        <taxon>Pezizomycotina</taxon>
        <taxon>Leotiomycetes</taxon>
        <taxon>Helotiales</taxon>
        <taxon>Lachnaceae</taxon>
        <taxon>Lachnellula</taxon>
    </lineage>
</organism>
<keyword evidence="5" id="KW-1185">Reference proteome</keyword>
<feature type="domain" description="Choline kinase N-terminal" evidence="3">
    <location>
        <begin position="240"/>
        <end position="319"/>
    </location>
</feature>
<evidence type="ECO:0000256" key="2">
    <source>
        <dbReference type="SAM" id="MobiDB-lite"/>
    </source>
</evidence>
<feature type="compositionally biased region" description="Polar residues" evidence="2">
    <location>
        <begin position="1"/>
        <end position="17"/>
    </location>
</feature>
<dbReference type="InterPro" id="IPR011009">
    <property type="entry name" value="Kinase-like_dom_sf"/>
</dbReference>
<dbReference type="InterPro" id="IPR007521">
    <property type="entry name" value="Choline_kin_N"/>
</dbReference>
<dbReference type="OrthoDB" id="10267235at2759"/>
<dbReference type="Pfam" id="PF01633">
    <property type="entry name" value="Choline_kinase"/>
    <property type="match status" value="1"/>
</dbReference>